<dbReference type="EMBL" id="DRZM01000183">
    <property type="protein sequence ID" value="HHP05347.1"/>
    <property type="molecule type" value="Genomic_DNA"/>
</dbReference>
<feature type="domain" description="PIN" evidence="6">
    <location>
        <begin position="21"/>
        <end position="103"/>
    </location>
</feature>
<organism evidence="7">
    <name type="scientific">Thermofilum pendens</name>
    <dbReference type="NCBI Taxonomy" id="2269"/>
    <lineage>
        <taxon>Archaea</taxon>
        <taxon>Thermoproteota</taxon>
        <taxon>Thermoprotei</taxon>
        <taxon>Thermofilales</taxon>
        <taxon>Thermofilaceae</taxon>
        <taxon>Thermofilum</taxon>
    </lineage>
</organism>
<protein>
    <submittedName>
        <fullName evidence="7">Type II toxin-antitoxin system VapC family toxin</fullName>
    </submittedName>
</protein>
<dbReference type="SUPFAM" id="SSF88723">
    <property type="entry name" value="PIN domain-like"/>
    <property type="match status" value="1"/>
</dbReference>
<evidence type="ECO:0000313" key="7">
    <source>
        <dbReference type="EMBL" id="HHP05347.1"/>
    </source>
</evidence>
<dbReference type="AlphaFoldDB" id="A0A7J3X8A7"/>
<evidence type="ECO:0000256" key="5">
    <source>
        <dbReference type="ARBA" id="ARBA00022842"/>
    </source>
</evidence>
<dbReference type="InterPro" id="IPR002716">
    <property type="entry name" value="PIN_dom"/>
</dbReference>
<dbReference type="InterPro" id="IPR051749">
    <property type="entry name" value="PINc/VapC_TA_RNase"/>
</dbReference>
<keyword evidence="3" id="KW-0479">Metal-binding</keyword>
<dbReference type="InterPro" id="IPR029060">
    <property type="entry name" value="PIN-like_dom_sf"/>
</dbReference>
<dbReference type="Gene3D" id="3.40.50.1010">
    <property type="entry name" value="5'-nuclease"/>
    <property type="match status" value="1"/>
</dbReference>
<keyword evidence="5" id="KW-0460">Magnesium</keyword>
<comment type="caution">
    <text evidence="7">The sequence shown here is derived from an EMBL/GenBank/DDBJ whole genome shotgun (WGS) entry which is preliminary data.</text>
</comment>
<dbReference type="GO" id="GO:0016787">
    <property type="term" value="F:hydrolase activity"/>
    <property type="evidence" value="ECO:0007669"/>
    <property type="project" value="UniProtKB-KW"/>
</dbReference>
<dbReference type="Pfam" id="PF01850">
    <property type="entry name" value="PIN"/>
    <property type="match status" value="1"/>
</dbReference>
<proteinExistence type="predicted"/>
<keyword evidence="2" id="KW-0540">Nuclease</keyword>
<evidence type="ECO:0000259" key="6">
    <source>
        <dbReference type="Pfam" id="PF01850"/>
    </source>
</evidence>
<accession>A0A7J3X8A7</accession>
<dbReference type="PANTHER" id="PTHR42740:SF1">
    <property type="entry name" value="RIBONUCLEASE VAPC3"/>
    <property type="match status" value="1"/>
</dbReference>
<keyword evidence="1" id="KW-1277">Toxin-antitoxin system</keyword>
<dbReference type="GO" id="GO:0046872">
    <property type="term" value="F:metal ion binding"/>
    <property type="evidence" value="ECO:0007669"/>
    <property type="project" value="UniProtKB-KW"/>
</dbReference>
<dbReference type="PANTHER" id="PTHR42740">
    <property type="entry name" value="RIBONUCLEASE VAPC3"/>
    <property type="match status" value="1"/>
</dbReference>
<keyword evidence="4" id="KW-0378">Hydrolase</keyword>
<evidence type="ECO:0000256" key="2">
    <source>
        <dbReference type="ARBA" id="ARBA00022722"/>
    </source>
</evidence>
<name>A0A7J3X8A7_THEPE</name>
<gene>
    <name evidence="7" type="ORF">ENM88_06360</name>
</gene>
<evidence type="ECO:0000256" key="1">
    <source>
        <dbReference type="ARBA" id="ARBA00022649"/>
    </source>
</evidence>
<dbReference type="GO" id="GO:0004540">
    <property type="term" value="F:RNA nuclease activity"/>
    <property type="evidence" value="ECO:0007669"/>
    <property type="project" value="TreeGrafter"/>
</dbReference>
<evidence type="ECO:0000256" key="3">
    <source>
        <dbReference type="ARBA" id="ARBA00022723"/>
    </source>
</evidence>
<sequence length="118" mass="13515">MAQVLVDTDYLIDVEKGRAELPRAQVLISWITLYEFVRGRSDYAEVKSRLEKALTVVYPTNEILVKAVEIYRDLRKKGELIDERDLLVAATAIALGIPLKTRNVAHYQRLARYGLKLL</sequence>
<reference evidence="7" key="1">
    <citation type="journal article" date="2020" name="mSystems">
        <title>Genome- and Community-Level Interaction Insights into Carbon Utilization and Element Cycling Functions of Hydrothermarchaeota in Hydrothermal Sediment.</title>
        <authorList>
            <person name="Zhou Z."/>
            <person name="Liu Y."/>
            <person name="Xu W."/>
            <person name="Pan J."/>
            <person name="Luo Z.H."/>
            <person name="Li M."/>
        </authorList>
    </citation>
    <scope>NUCLEOTIDE SEQUENCE [LARGE SCALE GENOMIC DNA]</scope>
    <source>
        <strain evidence="7">SpSt-1125</strain>
    </source>
</reference>
<evidence type="ECO:0000256" key="4">
    <source>
        <dbReference type="ARBA" id="ARBA00022801"/>
    </source>
</evidence>